<dbReference type="InterPro" id="IPR013325">
    <property type="entry name" value="RNA_pol_sigma_r2"/>
</dbReference>
<dbReference type="InterPro" id="IPR013324">
    <property type="entry name" value="RNA_pol_sigma_r3/r4-like"/>
</dbReference>
<dbReference type="SUPFAM" id="SSF88659">
    <property type="entry name" value="Sigma3 and sigma4 domains of RNA polymerase sigma factors"/>
    <property type="match status" value="1"/>
</dbReference>
<dbReference type="GO" id="GO:0003677">
    <property type="term" value="F:DNA binding"/>
    <property type="evidence" value="ECO:0007669"/>
    <property type="project" value="InterPro"/>
</dbReference>
<evidence type="ECO:0000259" key="6">
    <source>
        <dbReference type="Pfam" id="PF08281"/>
    </source>
</evidence>
<dbReference type="EMBL" id="CP000301">
    <property type="protein sequence ID" value="ABD87535.1"/>
    <property type="molecule type" value="Genomic_DNA"/>
</dbReference>
<dbReference type="STRING" id="316056.RPC_1978"/>
<organism evidence="7">
    <name type="scientific">Rhodopseudomonas palustris (strain BisB18)</name>
    <dbReference type="NCBI Taxonomy" id="316056"/>
    <lineage>
        <taxon>Bacteria</taxon>
        <taxon>Pseudomonadati</taxon>
        <taxon>Pseudomonadota</taxon>
        <taxon>Alphaproteobacteria</taxon>
        <taxon>Hyphomicrobiales</taxon>
        <taxon>Nitrobacteraceae</taxon>
        <taxon>Rhodopseudomonas</taxon>
    </lineage>
</organism>
<dbReference type="KEGG" id="rpc:RPC_1978"/>
<keyword evidence="2" id="KW-0805">Transcription regulation</keyword>
<evidence type="ECO:0000313" key="7">
    <source>
        <dbReference type="EMBL" id="ABD87535.1"/>
    </source>
</evidence>
<name>Q217A1_RHOPB</name>
<accession>Q217A1</accession>
<evidence type="ECO:0000259" key="5">
    <source>
        <dbReference type="Pfam" id="PF04542"/>
    </source>
</evidence>
<gene>
    <name evidence="7" type="ordered locus">RPC_1978</name>
</gene>
<dbReference type="Pfam" id="PF04542">
    <property type="entry name" value="Sigma70_r2"/>
    <property type="match status" value="1"/>
</dbReference>
<dbReference type="InterPro" id="IPR013249">
    <property type="entry name" value="RNA_pol_sigma70_r4_t2"/>
</dbReference>
<dbReference type="NCBIfam" id="TIGR02937">
    <property type="entry name" value="sigma70-ECF"/>
    <property type="match status" value="1"/>
</dbReference>
<evidence type="ECO:0000256" key="4">
    <source>
        <dbReference type="ARBA" id="ARBA00023163"/>
    </source>
</evidence>
<dbReference type="OrthoDB" id="9794372at2"/>
<dbReference type="eggNOG" id="COG1595">
    <property type="taxonomic scope" value="Bacteria"/>
</dbReference>
<dbReference type="Pfam" id="PF08281">
    <property type="entry name" value="Sigma70_r4_2"/>
    <property type="match status" value="1"/>
</dbReference>
<dbReference type="InterPro" id="IPR014284">
    <property type="entry name" value="RNA_pol_sigma-70_dom"/>
</dbReference>
<keyword evidence="4" id="KW-0804">Transcription</keyword>
<keyword evidence="3" id="KW-0731">Sigma factor</keyword>
<evidence type="ECO:0000256" key="1">
    <source>
        <dbReference type="ARBA" id="ARBA00010641"/>
    </source>
</evidence>
<dbReference type="InterPro" id="IPR036388">
    <property type="entry name" value="WH-like_DNA-bd_sf"/>
</dbReference>
<evidence type="ECO:0000256" key="3">
    <source>
        <dbReference type="ARBA" id="ARBA00023082"/>
    </source>
</evidence>
<dbReference type="RefSeq" id="WP_011472438.1">
    <property type="nucleotide sequence ID" value="NC_007925.1"/>
</dbReference>
<evidence type="ECO:0000256" key="2">
    <source>
        <dbReference type="ARBA" id="ARBA00023015"/>
    </source>
</evidence>
<dbReference type="GO" id="GO:0016987">
    <property type="term" value="F:sigma factor activity"/>
    <property type="evidence" value="ECO:0007669"/>
    <property type="project" value="UniProtKB-KW"/>
</dbReference>
<dbReference type="HOGENOM" id="CLU_047691_12_3_5"/>
<feature type="domain" description="RNA polymerase sigma factor 70 region 4 type 2" evidence="6">
    <location>
        <begin position="110"/>
        <end position="161"/>
    </location>
</feature>
<dbReference type="PANTHER" id="PTHR43133:SF63">
    <property type="entry name" value="RNA POLYMERASE SIGMA FACTOR FECI-RELATED"/>
    <property type="match status" value="1"/>
</dbReference>
<dbReference type="PANTHER" id="PTHR43133">
    <property type="entry name" value="RNA POLYMERASE ECF-TYPE SIGMA FACTO"/>
    <property type="match status" value="1"/>
</dbReference>
<proteinExistence type="inferred from homology"/>
<protein>
    <submittedName>
        <fullName evidence="7">Sigma-24 (FecI-like)</fullName>
    </submittedName>
</protein>
<sequence>MLAVLNNVFLHHRKSLMWSAMRIVRDAQAAEDVAHETYLRARKAIEAGPIDHIEAFLHQTARNLAIDHLRRKKLRGSFERNDHPDTTVMNVPANVPSPEDALIQRERLKLLDQALAQLPKRAQSVWILSRVRKWPYPRIAEHLGVSQNTVFNDLKLAVGHCHDALARIDRR</sequence>
<dbReference type="InterPro" id="IPR007627">
    <property type="entry name" value="RNA_pol_sigma70_r2"/>
</dbReference>
<dbReference type="Gene3D" id="1.10.10.10">
    <property type="entry name" value="Winged helix-like DNA-binding domain superfamily/Winged helix DNA-binding domain"/>
    <property type="match status" value="1"/>
</dbReference>
<dbReference type="InterPro" id="IPR039425">
    <property type="entry name" value="RNA_pol_sigma-70-like"/>
</dbReference>
<dbReference type="Gene3D" id="1.10.1740.10">
    <property type="match status" value="1"/>
</dbReference>
<feature type="domain" description="RNA polymerase sigma-70 region 2" evidence="5">
    <location>
        <begin position="9"/>
        <end position="73"/>
    </location>
</feature>
<reference evidence="7" key="1">
    <citation type="submission" date="2006-03" db="EMBL/GenBank/DDBJ databases">
        <title>Complete sequence of Rhodopseudomonas palustris BisB18.</title>
        <authorList>
            <consortium name="US DOE Joint Genome Institute"/>
            <person name="Copeland A."/>
            <person name="Lucas S."/>
            <person name="Lapidus A."/>
            <person name="Barry K."/>
            <person name="Detter J.C."/>
            <person name="Glavina del Rio T."/>
            <person name="Hammon N."/>
            <person name="Israni S."/>
            <person name="Dalin E."/>
            <person name="Tice H."/>
            <person name="Pitluck S."/>
            <person name="Chain P."/>
            <person name="Malfatti S."/>
            <person name="Shin M."/>
            <person name="Vergez L."/>
            <person name="Schmutz J."/>
            <person name="Larimer F."/>
            <person name="Land M."/>
            <person name="Hauser L."/>
            <person name="Pelletier D.A."/>
            <person name="Kyrpides N."/>
            <person name="Anderson I."/>
            <person name="Oda Y."/>
            <person name="Harwood C.S."/>
            <person name="Richardson P."/>
        </authorList>
    </citation>
    <scope>NUCLEOTIDE SEQUENCE [LARGE SCALE GENOMIC DNA]</scope>
    <source>
        <strain evidence="7">BisB18</strain>
    </source>
</reference>
<comment type="similarity">
    <text evidence="1">Belongs to the sigma-70 factor family. ECF subfamily.</text>
</comment>
<dbReference type="SUPFAM" id="SSF88946">
    <property type="entry name" value="Sigma2 domain of RNA polymerase sigma factors"/>
    <property type="match status" value="1"/>
</dbReference>
<dbReference type="GO" id="GO:0006352">
    <property type="term" value="P:DNA-templated transcription initiation"/>
    <property type="evidence" value="ECO:0007669"/>
    <property type="project" value="InterPro"/>
</dbReference>
<dbReference type="AlphaFoldDB" id="Q217A1"/>